<dbReference type="Proteomes" id="UP000284706">
    <property type="component" value="Unassembled WGS sequence"/>
</dbReference>
<protein>
    <submittedName>
        <fullName evidence="1">Uncharacterized protein</fullName>
    </submittedName>
</protein>
<dbReference type="InParanoid" id="A0A409XAI7"/>
<comment type="caution">
    <text evidence="1">The sequence shown here is derived from an EMBL/GenBank/DDBJ whole genome shotgun (WGS) entry which is preliminary data.</text>
</comment>
<gene>
    <name evidence="1" type="ORF">CVT26_012085</name>
</gene>
<accession>A0A409XAI7</accession>
<evidence type="ECO:0000313" key="1">
    <source>
        <dbReference type="EMBL" id="PPQ87741.1"/>
    </source>
</evidence>
<reference evidence="1 2" key="1">
    <citation type="journal article" date="2018" name="Evol. Lett.">
        <title>Horizontal gene cluster transfer increased hallucinogenic mushroom diversity.</title>
        <authorList>
            <person name="Reynolds H.T."/>
            <person name="Vijayakumar V."/>
            <person name="Gluck-Thaler E."/>
            <person name="Korotkin H.B."/>
            <person name="Matheny P.B."/>
            <person name="Slot J.C."/>
        </authorList>
    </citation>
    <scope>NUCLEOTIDE SEQUENCE [LARGE SCALE GENOMIC DNA]</scope>
    <source>
        <strain evidence="1 2">SRW20</strain>
    </source>
</reference>
<dbReference type="EMBL" id="NHYE01003786">
    <property type="protein sequence ID" value="PPQ87741.1"/>
    <property type="molecule type" value="Genomic_DNA"/>
</dbReference>
<dbReference type="AlphaFoldDB" id="A0A409XAI7"/>
<proteinExistence type="predicted"/>
<organism evidence="1 2">
    <name type="scientific">Gymnopilus dilepis</name>
    <dbReference type="NCBI Taxonomy" id="231916"/>
    <lineage>
        <taxon>Eukaryota</taxon>
        <taxon>Fungi</taxon>
        <taxon>Dikarya</taxon>
        <taxon>Basidiomycota</taxon>
        <taxon>Agaricomycotina</taxon>
        <taxon>Agaricomycetes</taxon>
        <taxon>Agaricomycetidae</taxon>
        <taxon>Agaricales</taxon>
        <taxon>Agaricineae</taxon>
        <taxon>Hymenogastraceae</taxon>
        <taxon>Gymnopilus</taxon>
    </lineage>
</organism>
<sequence>MATHLLFNQLLKRTPLKESPASITITVTFVVGSRHTDSTDLRRPVLLPSWHPMFWLLTQHIHIPVFTLTLNPLTPTSLRSPWVIDSVMTRYTHLGMSRSLNLPRHNQKLDVGLELLQKQGLYTPKNYLELGP</sequence>
<evidence type="ECO:0000313" key="2">
    <source>
        <dbReference type="Proteomes" id="UP000284706"/>
    </source>
</evidence>
<name>A0A409XAI7_9AGAR</name>
<keyword evidence="2" id="KW-1185">Reference proteome</keyword>